<keyword evidence="3" id="KW-0268">Exocytosis</keyword>
<feature type="domain" description="Exocyst complex subunit Exo70 C-terminal" evidence="4">
    <location>
        <begin position="270"/>
        <end position="633"/>
    </location>
</feature>
<dbReference type="Proteomes" id="UP000663760">
    <property type="component" value="Unassembled WGS sequence"/>
</dbReference>
<keyword evidence="7" id="KW-1185">Reference proteome</keyword>
<dbReference type="Proteomes" id="UP000663760">
    <property type="component" value="Chromosome 6"/>
</dbReference>
<evidence type="ECO:0000256" key="3">
    <source>
        <dbReference type="RuleBase" id="RU365026"/>
    </source>
</evidence>
<dbReference type="GO" id="GO:0000145">
    <property type="term" value="C:exocyst"/>
    <property type="evidence" value="ECO:0007669"/>
    <property type="project" value="InterPro"/>
</dbReference>
<dbReference type="Pfam" id="PF20669">
    <property type="entry name" value="Exo70_N"/>
    <property type="match status" value="1"/>
</dbReference>
<dbReference type="InterPro" id="IPR046364">
    <property type="entry name" value="Exo70_C"/>
</dbReference>
<dbReference type="Pfam" id="PF03081">
    <property type="entry name" value="Exo70_C"/>
    <property type="match status" value="1"/>
</dbReference>
<keyword evidence="3" id="KW-0653">Protein transport</keyword>
<comment type="function">
    <text evidence="3">Component of the exocyst complex.</text>
</comment>
<reference evidence="5" key="1">
    <citation type="submission" date="2020-02" db="EMBL/GenBank/DDBJ databases">
        <authorList>
            <person name="Scholz U."/>
            <person name="Mascher M."/>
            <person name="Fiebig A."/>
        </authorList>
    </citation>
    <scope>NUCLEOTIDE SEQUENCE</scope>
</reference>
<evidence type="ECO:0000313" key="7">
    <source>
        <dbReference type="Proteomes" id="UP000663760"/>
    </source>
</evidence>
<keyword evidence="2 3" id="KW-0813">Transport</keyword>
<organism evidence="5 7">
    <name type="scientific">Spirodela intermedia</name>
    <name type="common">Intermediate duckweed</name>
    <dbReference type="NCBI Taxonomy" id="51605"/>
    <lineage>
        <taxon>Eukaryota</taxon>
        <taxon>Viridiplantae</taxon>
        <taxon>Streptophyta</taxon>
        <taxon>Embryophyta</taxon>
        <taxon>Tracheophyta</taxon>
        <taxon>Spermatophyta</taxon>
        <taxon>Magnoliopsida</taxon>
        <taxon>Liliopsida</taxon>
        <taxon>Araceae</taxon>
        <taxon>Lemnoideae</taxon>
        <taxon>Spirodela</taxon>
    </lineage>
</organism>
<dbReference type="GO" id="GO:0015031">
    <property type="term" value="P:protein transport"/>
    <property type="evidence" value="ECO:0007669"/>
    <property type="project" value="UniProtKB-KW"/>
</dbReference>
<dbReference type="PANTHER" id="PTHR12542">
    <property type="entry name" value="EXOCYST COMPLEX PROTEIN EXO70"/>
    <property type="match status" value="1"/>
</dbReference>
<accession>A0A7I8KMB8</accession>
<proteinExistence type="inferred from homology"/>
<dbReference type="PANTHER" id="PTHR12542:SF85">
    <property type="entry name" value="EXOCYST SUBUNIT EXO70 FAMILY PROTEIN"/>
    <property type="match status" value="1"/>
</dbReference>
<comment type="similarity">
    <text evidence="1 3">Belongs to the EXO70 family.</text>
</comment>
<dbReference type="InterPro" id="IPR016159">
    <property type="entry name" value="Cullin_repeat-like_dom_sf"/>
</dbReference>
<dbReference type="InterPro" id="IPR004140">
    <property type="entry name" value="Exo70"/>
</dbReference>
<dbReference type="Gene3D" id="1.20.1280.170">
    <property type="entry name" value="Exocyst complex component Exo70"/>
    <property type="match status" value="1"/>
</dbReference>
<evidence type="ECO:0000256" key="1">
    <source>
        <dbReference type="ARBA" id="ARBA00006756"/>
    </source>
</evidence>
<gene>
    <name evidence="5" type="ORF">SI8410_06009406</name>
    <name evidence="6" type="ORF">SI8410_UN021846</name>
</gene>
<name>A0A7I8KMB8_SPIIN</name>
<evidence type="ECO:0000256" key="2">
    <source>
        <dbReference type="ARBA" id="ARBA00022448"/>
    </source>
</evidence>
<evidence type="ECO:0000313" key="6">
    <source>
        <dbReference type="EMBL" id="CAB1184583.1"/>
    </source>
</evidence>
<sequence>MENLVAAQRSLRAALERSQAVATALDTAGLRLDEISRRLPSLEAALRPVRARKEALLAVGRHIDRAVGPAAAVLRVFDAVHGLEALLFSDPRHDLAGYLSVLRRLEEALFFLAGNCNLAIQWLEDMVDHLEENSLADSGFLAILRGSLLSLKNSSSPLDGGLLSAALRRLESEFRRLLAENSAPLAMAPPSLTHHHLLLTSPLPAAVLQKLVLILERLSANGRLENCIRIYTAERVSVLRASLSSLDLDYLEKIANSELDDVRSIEDSFTRWREHLEFAVKHLFESEYKLCSELLGACGPPELWMGCFAEIASQPGITAFLRFGMRVTESQNDPIKLLKLLEIFSTLDKLRVDFNRLFGGKPCGEIKSLTRDLIKRVVDGACDIFWELLVQVELQRQMPPPPHGSVPKLATFITGYCNTLLGEEYRPVLTQVLKINHSWRNEQFQEGHLAEAILNVVKALEENFEEWSKGYEDPAQASLFLMNAHWHFHQHLHGTDLGELLGEEWLKGHRHYRDYYMELYLRQSWRKLPGLLSREGLALLSSGGGGGGGGSTERDLVKKRLWAFNEAFDEIYRKHSRWVIPEKDLREELCNLIAEILVPRYRIYMKNYGPLVEKEESAHKYAKHTVKSLESIICSLFQHSPGKSSRFKDRPSNGKVNDVVNAARFHHPAPAVV</sequence>
<dbReference type="GO" id="GO:0005546">
    <property type="term" value="F:phosphatidylinositol-4,5-bisphosphate binding"/>
    <property type="evidence" value="ECO:0007669"/>
    <property type="project" value="InterPro"/>
</dbReference>
<dbReference type="SUPFAM" id="SSF74788">
    <property type="entry name" value="Cullin repeat-like"/>
    <property type="match status" value="1"/>
</dbReference>
<dbReference type="EMBL" id="CACVBZ020000043">
    <property type="protein sequence ID" value="CAB1184583.1"/>
    <property type="molecule type" value="Genomic_DNA"/>
</dbReference>
<dbReference type="EMBL" id="LR746269">
    <property type="protein sequence ID" value="CAA7398741.1"/>
    <property type="molecule type" value="Genomic_DNA"/>
</dbReference>
<dbReference type="GO" id="GO:0006887">
    <property type="term" value="P:exocytosis"/>
    <property type="evidence" value="ECO:0007669"/>
    <property type="project" value="UniProtKB-KW"/>
</dbReference>
<evidence type="ECO:0000259" key="4">
    <source>
        <dbReference type="Pfam" id="PF03081"/>
    </source>
</evidence>
<dbReference type="AlphaFoldDB" id="A0A7I8KMB8"/>
<dbReference type="OrthoDB" id="1922221at2759"/>
<evidence type="ECO:0000313" key="5">
    <source>
        <dbReference type="EMBL" id="CAA7398741.1"/>
    </source>
</evidence>
<protein>
    <recommendedName>
        <fullName evidence="3">Exocyst subunit Exo70 family protein</fullName>
    </recommendedName>
</protein>